<evidence type="ECO:0000256" key="1">
    <source>
        <dbReference type="SAM" id="SignalP"/>
    </source>
</evidence>
<evidence type="ECO:0000313" key="2">
    <source>
        <dbReference type="EMBL" id="KAF1921706.1"/>
    </source>
</evidence>
<dbReference type="EMBL" id="ML979132">
    <property type="protein sequence ID" value="KAF1921706.1"/>
    <property type="molecule type" value="Genomic_DNA"/>
</dbReference>
<keyword evidence="1" id="KW-0732">Signal</keyword>
<dbReference type="Proteomes" id="UP000800096">
    <property type="component" value="Unassembled WGS sequence"/>
</dbReference>
<protein>
    <recommendedName>
        <fullName evidence="4">Secreted protein</fullName>
    </recommendedName>
</protein>
<proteinExistence type="predicted"/>
<evidence type="ECO:0008006" key="4">
    <source>
        <dbReference type="Google" id="ProtNLM"/>
    </source>
</evidence>
<organism evidence="2 3">
    <name type="scientific">Ampelomyces quisqualis</name>
    <name type="common">Powdery mildew agent</name>
    <dbReference type="NCBI Taxonomy" id="50730"/>
    <lineage>
        <taxon>Eukaryota</taxon>
        <taxon>Fungi</taxon>
        <taxon>Dikarya</taxon>
        <taxon>Ascomycota</taxon>
        <taxon>Pezizomycotina</taxon>
        <taxon>Dothideomycetes</taxon>
        <taxon>Pleosporomycetidae</taxon>
        <taxon>Pleosporales</taxon>
        <taxon>Pleosporineae</taxon>
        <taxon>Phaeosphaeriaceae</taxon>
        <taxon>Ampelomyces</taxon>
    </lineage>
</organism>
<feature type="chain" id="PRO_5025400372" description="Secreted protein" evidence="1">
    <location>
        <begin position="18"/>
        <end position="135"/>
    </location>
</feature>
<name>A0A6A5R4K4_AMPQU</name>
<evidence type="ECO:0000313" key="3">
    <source>
        <dbReference type="Proteomes" id="UP000800096"/>
    </source>
</evidence>
<dbReference type="AlphaFoldDB" id="A0A6A5R4K4"/>
<sequence length="135" mass="15131">MYLGEQGLAGLIWQVWASFVACSMYGKREGACAKSDQRFSVCEAAPCPTRRSFASLELSQTRKAKDTRRMIKSAERSVMKVGFFSSFCKLHWLASRVGFGAHGKESKQSSCSAENEIRINHQVDMVFLHCGRNVQ</sequence>
<keyword evidence="3" id="KW-1185">Reference proteome</keyword>
<reference evidence="2" key="1">
    <citation type="journal article" date="2020" name="Stud. Mycol.">
        <title>101 Dothideomycetes genomes: a test case for predicting lifestyles and emergence of pathogens.</title>
        <authorList>
            <person name="Haridas S."/>
            <person name="Albert R."/>
            <person name="Binder M."/>
            <person name="Bloem J."/>
            <person name="Labutti K."/>
            <person name="Salamov A."/>
            <person name="Andreopoulos B."/>
            <person name="Baker S."/>
            <person name="Barry K."/>
            <person name="Bills G."/>
            <person name="Bluhm B."/>
            <person name="Cannon C."/>
            <person name="Castanera R."/>
            <person name="Culley D."/>
            <person name="Daum C."/>
            <person name="Ezra D."/>
            <person name="Gonzalez J."/>
            <person name="Henrissat B."/>
            <person name="Kuo A."/>
            <person name="Liang C."/>
            <person name="Lipzen A."/>
            <person name="Lutzoni F."/>
            <person name="Magnuson J."/>
            <person name="Mondo S."/>
            <person name="Nolan M."/>
            <person name="Ohm R."/>
            <person name="Pangilinan J."/>
            <person name="Park H.-J."/>
            <person name="Ramirez L."/>
            <person name="Alfaro M."/>
            <person name="Sun H."/>
            <person name="Tritt A."/>
            <person name="Yoshinaga Y."/>
            <person name="Zwiers L.-H."/>
            <person name="Turgeon B."/>
            <person name="Goodwin S."/>
            <person name="Spatafora J."/>
            <person name="Crous P."/>
            <person name="Grigoriev I."/>
        </authorList>
    </citation>
    <scope>NUCLEOTIDE SEQUENCE</scope>
    <source>
        <strain evidence="2">HMLAC05119</strain>
    </source>
</reference>
<gene>
    <name evidence="2" type="ORF">BDU57DRAFT_59059</name>
</gene>
<feature type="signal peptide" evidence="1">
    <location>
        <begin position="1"/>
        <end position="17"/>
    </location>
</feature>
<accession>A0A6A5R4K4</accession>